<dbReference type="HOGENOM" id="CLU_1885461_0_0_1"/>
<evidence type="ECO:0000313" key="3">
    <source>
        <dbReference type="Proteomes" id="UP000008177"/>
    </source>
</evidence>
<dbReference type="AlphaFoldDB" id="G2YZI4"/>
<dbReference type="SUPFAM" id="SSF51735">
    <property type="entry name" value="NAD(P)-binding Rossmann-fold domains"/>
    <property type="match status" value="1"/>
</dbReference>
<dbReference type="Gene3D" id="3.40.50.720">
    <property type="entry name" value="NAD(P)-binding Rossmann-like Domain"/>
    <property type="match status" value="1"/>
</dbReference>
<evidence type="ECO:0000256" key="1">
    <source>
        <dbReference type="ARBA" id="ARBA00006484"/>
    </source>
</evidence>
<dbReference type="EMBL" id="FQ790362">
    <property type="protein sequence ID" value="CCD57032.1"/>
    <property type="molecule type" value="Genomic_DNA"/>
</dbReference>
<evidence type="ECO:0000313" key="2">
    <source>
        <dbReference type="EMBL" id="CCD57032.1"/>
    </source>
</evidence>
<accession>G2YZI4</accession>
<dbReference type="InterPro" id="IPR036291">
    <property type="entry name" value="NAD(P)-bd_dom_sf"/>
</dbReference>
<dbReference type="Proteomes" id="UP000008177">
    <property type="component" value="Unplaced contigs"/>
</dbReference>
<dbReference type="InParanoid" id="G2YZI4"/>
<dbReference type="InterPro" id="IPR051468">
    <property type="entry name" value="Fungal_SecMetab_SDRs"/>
</dbReference>
<dbReference type="PANTHER" id="PTHR43544">
    <property type="entry name" value="SHORT-CHAIN DEHYDROGENASE/REDUCTASE"/>
    <property type="match status" value="1"/>
</dbReference>
<gene>
    <name evidence="2" type="ORF">BofuT4_P142940.1</name>
</gene>
<protein>
    <submittedName>
        <fullName evidence="2">Uncharacterized protein</fullName>
    </submittedName>
</protein>
<dbReference type="PANTHER" id="PTHR43544:SF36">
    <property type="entry name" value="CHAIN OXIDOREDUCTASE (CSGA), PUTATIVE (AFU_ORTHOLOGUE AFUA_4G00910)-RELATED"/>
    <property type="match status" value="1"/>
</dbReference>
<reference evidence="3" key="1">
    <citation type="journal article" date="2011" name="PLoS Genet.">
        <title>Genomic analysis of the necrotrophic fungal pathogens Sclerotinia sclerotiorum and Botrytis cinerea.</title>
        <authorList>
            <person name="Amselem J."/>
            <person name="Cuomo C.A."/>
            <person name="van Kan J.A."/>
            <person name="Viaud M."/>
            <person name="Benito E.P."/>
            <person name="Couloux A."/>
            <person name="Coutinho P.M."/>
            <person name="de Vries R.P."/>
            <person name="Dyer P.S."/>
            <person name="Fillinger S."/>
            <person name="Fournier E."/>
            <person name="Gout L."/>
            <person name="Hahn M."/>
            <person name="Kohn L."/>
            <person name="Lapalu N."/>
            <person name="Plummer K.M."/>
            <person name="Pradier J.M."/>
            <person name="Quevillon E."/>
            <person name="Sharon A."/>
            <person name="Simon A."/>
            <person name="ten Have A."/>
            <person name="Tudzynski B."/>
            <person name="Tudzynski P."/>
            <person name="Wincker P."/>
            <person name="Andrew M."/>
            <person name="Anthouard V."/>
            <person name="Beever R.E."/>
            <person name="Beffa R."/>
            <person name="Benoit I."/>
            <person name="Bouzid O."/>
            <person name="Brault B."/>
            <person name="Chen Z."/>
            <person name="Choquer M."/>
            <person name="Collemare J."/>
            <person name="Cotton P."/>
            <person name="Danchin E.G."/>
            <person name="Da Silva C."/>
            <person name="Gautier A."/>
            <person name="Giraud C."/>
            <person name="Giraud T."/>
            <person name="Gonzalez C."/>
            <person name="Grossetete S."/>
            <person name="Guldener U."/>
            <person name="Henrissat B."/>
            <person name="Howlett B.J."/>
            <person name="Kodira C."/>
            <person name="Kretschmer M."/>
            <person name="Lappartient A."/>
            <person name="Leroch M."/>
            <person name="Levis C."/>
            <person name="Mauceli E."/>
            <person name="Neuveglise C."/>
            <person name="Oeser B."/>
            <person name="Pearson M."/>
            <person name="Poulain J."/>
            <person name="Poussereau N."/>
            <person name="Quesneville H."/>
            <person name="Rascle C."/>
            <person name="Schumacher J."/>
            <person name="Segurens B."/>
            <person name="Sexton A."/>
            <person name="Silva E."/>
            <person name="Sirven C."/>
            <person name="Soanes D.M."/>
            <person name="Talbot N.J."/>
            <person name="Templeton M."/>
            <person name="Yandava C."/>
            <person name="Yarden O."/>
            <person name="Zeng Q."/>
            <person name="Rollins J.A."/>
            <person name="Lebrun M.H."/>
            <person name="Dickman M."/>
        </authorList>
    </citation>
    <scope>NUCLEOTIDE SEQUENCE [LARGE SCALE GENOMIC DNA]</scope>
    <source>
        <strain evidence="3">T4</strain>
    </source>
</reference>
<dbReference type="GO" id="GO:0005737">
    <property type="term" value="C:cytoplasm"/>
    <property type="evidence" value="ECO:0007669"/>
    <property type="project" value="TreeGrafter"/>
</dbReference>
<sequence>MGSWQFQSLMYQQQLDLESGTSILACNKSTFQNATLSSYLTAGASHDLGFEITRQVAELPSSQISEVFAIARREASQLQELACESSNRMGIIKFEVTSEVSIKHAVAQVEIQLDRKGLDVSITNAGKFQYAMLAH</sequence>
<comment type="similarity">
    <text evidence="1">Belongs to the short-chain dehydrogenases/reductases (SDR) family.</text>
</comment>
<name>G2YZI4_BOTF4</name>
<organism evidence="2 3">
    <name type="scientific">Botryotinia fuckeliana (strain T4)</name>
    <name type="common">Noble rot fungus</name>
    <name type="synonym">Botrytis cinerea</name>
    <dbReference type="NCBI Taxonomy" id="999810"/>
    <lineage>
        <taxon>Eukaryota</taxon>
        <taxon>Fungi</taxon>
        <taxon>Dikarya</taxon>
        <taxon>Ascomycota</taxon>
        <taxon>Pezizomycotina</taxon>
        <taxon>Leotiomycetes</taxon>
        <taxon>Helotiales</taxon>
        <taxon>Sclerotiniaceae</taxon>
        <taxon>Botrytis</taxon>
    </lineage>
</organism>
<dbReference type="GO" id="GO:0016491">
    <property type="term" value="F:oxidoreductase activity"/>
    <property type="evidence" value="ECO:0007669"/>
    <property type="project" value="TreeGrafter"/>
</dbReference>
<dbReference type="OrthoDB" id="5296at2759"/>
<proteinExistence type="inferred from homology"/>